<comment type="caution">
    <text evidence="2">The sequence shown here is derived from an EMBL/GenBank/DDBJ whole genome shotgun (WGS) entry which is preliminary data.</text>
</comment>
<sequence length="239" mass="27352">MTRLLSITLFLLTFGLALPAVADTEYLVVSGGPAVRQFEDLRKPGEQHDRWWGNFIRTARVRMQEIHNTAPAGTRITWLVYRDGYVRRSAAEHQPLTQNVESVPKAYPYINLVWFRSADELIHYINHGAAGRGGLKISGFEYFGHSNKYSFMFDYSSDTYATSTAWLHQNDLHKLSRWAFSSKAYCQSWGCHTAESFSKAWKRATGTFMVGALGKTDYSDMHLRDWHVGLSSGSRWVKR</sequence>
<proteinExistence type="predicted"/>
<dbReference type="EMBL" id="JACHIG010000012">
    <property type="protein sequence ID" value="MBB5034958.1"/>
    <property type="molecule type" value="Genomic_DNA"/>
</dbReference>
<reference evidence="2 3" key="1">
    <citation type="submission" date="2020-08" db="EMBL/GenBank/DDBJ databases">
        <title>Genomic Encyclopedia of Type Strains, Phase IV (KMG-IV): sequencing the most valuable type-strain genomes for metagenomic binning, comparative biology and taxonomic classification.</title>
        <authorList>
            <person name="Goeker M."/>
        </authorList>
    </citation>
    <scope>NUCLEOTIDE SEQUENCE [LARGE SCALE GENOMIC DNA]</scope>
    <source>
        <strain evidence="2 3">DSM 12252</strain>
    </source>
</reference>
<gene>
    <name evidence="2" type="ORF">HNQ65_004566</name>
</gene>
<accession>A0A7W7YF06</accession>
<evidence type="ECO:0000313" key="2">
    <source>
        <dbReference type="EMBL" id="MBB5034958.1"/>
    </source>
</evidence>
<evidence type="ECO:0000256" key="1">
    <source>
        <dbReference type="SAM" id="SignalP"/>
    </source>
</evidence>
<protein>
    <submittedName>
        <fullName evidence="2">Uncharacterized protein</fullName>
    </submittedName>
</protein>
<keyword evidence="1" id="KW-0732">Signal</keyword>
<name>A0A7W7YF06_9BACT</name>
<keyword evidence="3" id="KW-1185">Reference proteome</keyword>
<evidence type="ECO:0000313" key="3">
    <source>
        <dbReference type="Proteomes" id="UP000590740"/>
    </source>
</evidence>
<feature type="signal peptide" evidence="1">
    <location>
        <begin position="1"/>
        <end position="22"/>
    </location>
</feature>
<dbReference type="RefSeq" id="WP_184343262.1">
    <property type="nucleotide sequence ID" value="NZ_JACHIG010000012.1"/>
</dbReference>
<dbReference type="Proteomes" id="UP000590740">
    <property type="component" value="Unassembled WGS sequence"/>
</dbReference>
<organism evidence="2 3">
    <name type="scientific">Prosthecobacter vanneervenii</name>
    <dbReference type="NCBI Taxonomy" id="48466"/>
    <lineage>
        <taxon>Bacteria</taxon>
        <taxon>Pseudomonadati</taxon>
        <taxon>Verrucomicrobiota</taxon>
        <taxon>Verrucomicrobiia</taxon>
        <taxon>Verrucomicrobiales</taxon>
        <taxon>Verrucomicrobiaceae</taxon>
        <taxon>Prosthecobacter</taxon>
    </lineage>
</organism>
<dbReference type="AlphaFoldDB" id="A0A7W7YF06"/>
<feature type="chain" id="PRO_5031314596" evidence="1">
    <location>
        <begin position="23"/>
        <end position="239"/>
    </location>
</feature>